<accession>A0A8H6R873</accession>
<dbReference type="PANTHER" id="PTHR35041:SF6">
    <property type="entry name" value="FORMYLMETHIONINE DEFORMYLASE-LIKE PROTEIN-RELATED"/>
    <property type="match status" value="1"/>
</dbReference>
<gene>
    <name evidence="3" type="ORF">HII31_12383</name>
</gene>
<proteinExistence type="predicted"/>
<keyword evidence="1" id="KW-0472">Membrane</keyword>
<dbReference type="AlphaFoldDB" id="A0A8H6R873"/>
<sequence length="695" mass="77495">MAPTRQRHIHWQTPLLLLSSLLIGTCLAIGHHAFYQSLDATPVDSNRFDLAGWTTSQQQLVSVAGVLFAFVVKASLILCASIAYIQLFFRAIQTRDFRLKTLDQWFAALGDIRSLFGIAAIYRYPVMTLIATTTWLLPLASVFSPAALSVAFDLIQPSPISSVRVPQPPFESVAMSSFELKPGVWETNIPVTMSGPSEETARIVNAVASGGSILPIQPPSSNASWQLSFEAPRLSCYDIEGDLYRQVRQNIFNAFNASRQNFPFAPNAFYGPTINSGMFSYLSWMDDYRLGTTTKQTLPFQYNVEGDEEWHLSDQTRLSNIYVHGSNLSIGVFPNANIIPTGNWSEILLTQNTTDTPYIWRDWEKAANLMMDWYLLDATLLRCELSNANYTLNFTYINQEQHISIVSVTELPTIKQVFNNLSFNTSTKGTLAITGTTIDDEAVGSTPDEIARNSQRSLSYTALWQATLNVILGASNEPYDMLGGATFQNDTYRTQVFSTKLMDTVEMNKLHKGVLNAQELTNKTSGQVYDIADSLLPLPGTQSQARQPLKEALEELFFNITVSIMSSDTLQYNSSNPYAPGPVNVTFAHYGNIYVYEPSKLWIPYGIAIGLSILNAICGFWAIFDTGASFTADFSTLARLIKNAEIATEMREDVAPGKDPLPRRIGEAKFKLCTNEMRKDEPPRYTETRMRSLVT</sequence>
<feature type="transmembrane region" description="Helical" evidence="1">
    <location>
        <begin position="60"/>
        <end position="85"/>
    </location>
</feature>
<evidence type="ECO:0000313" key="4">
    <source>
        <dbReference type="Proteomes" id="UP000660729"/>
    </source>
</evidence>
<dbReference type="PANTHER" id="PTHR35041">
    <property type="entry name" value="MEDIATOR OF RNA POLYMERASE II TRANSCRIPTION SUBUNIT 1"/>
    <property type="match status" value="1"/>
</dbReference>
<keyword evidence="2" id="KW-0732">Signal</keyword>
<feature type="transmembrane region" description="Helical" evidence="1">
    <location>
        <begin position="602"/>
        <end position="624"/>
    </location>
</feature>
<dbReference type="EMBL" id="JABCIY010000258">
    <property type="protein sequence ID" value="KAF7186308.1"/>
    <property type="molecule type" value="Genomic_DNA"/>
</dbReference>
<keyword evidence="1" id="KW-0812">Transmembrane</keyword>
<evidence type="ECO:0000256" key="1">
    <source>
        <dbReference type="SAM" id="Phobius"/>
    </source>
</evidence>
<organism evidence="3 4">
    <name type="scientific">Pseudocercospora fuligena</name>
    <dbReference type="NCBI Taxonomy" id="685502"/>
    <lineage>
        <taxon>Eukaryota</taxon>
        <taxon>Fungi</taxon>
        <taxon>Dikarya</taxon>
        <taxon>Ascomycota</taxon>
        <taxon>Pezizomycotina</taxon>
        <taxon>Dothideomycetes</taxon>
        <taxon>Dothideomycetidae</taxon>
        <taxon>Mycosphaerellales</taxon>
        <taxon>Mycosphaerellaceae</taxon>
        <taxon>Pseudocercospora</taxon>
    </lineage>
</organism>
<evidence type="ECO:0008006" key="5">
    <source>
        <dbReference type="Google" id="ProtNLM"/>
    </source>
</evidence>
<evidence type="ECO:0000313" key="3">
    <source>
        <dbReference type="EMBL" id="KAF7186308.1"/>
    </source>
</evidence>
<protein>
    <recommendedName>
        <fullName evidence="5">Peptidase A1 domain-containing protein</fullName>
    </recommendedName>
</protein>
<feature type="chain" id="PRO_5034898158" description="Peptidase A1 domain-containing protein" evidence="2">
    <location>
        <begin position="29"/>
        <end position="695"/>
    </location>
</feature>
<comment type="caution">
    <text evidence="3">The sequence shown here is derived from an EMBL/GenBank/DDBJ whole genome shotgun (WGS) entry which is preliminary data.</text>
</comment>
<keyword evidence="4" id="KW-1185">Reference proteome</keyword>
<feature type="signal peptide" evidence="2">
    <location>
        <begin position="1"/>
        <end position="28"/>
    </location>
</feature>
<evidence type="ECO:0000256" key="2">
    <source>
        <dbReference type="SAM" id="SignalP"/>
    </source>
</evidence>
<reference evidence="3" key="1">
    <citation type="submission" date="2020-04" db="EMBL/GenBank/DDBJ databases">
        <title>Draft genome resource of the tomato pathogen Pseudocercospora fuligena.</title>
        <authorList>
            <person name="Zaccaron A."/>
        </authorList>
    </citation>
    <scope>NUCLEOTIDE SEQUENCE</scope>
    <source>
        <strain evidence="3">PF001</strain>
    </source>
</reference>
<dbReference type="OrthoDB" id="3650501at2759"/>
<name>A0A8H6R873_9PEZI</name>
<keyword evidence="1" id="KW-1133">Transmembrane helix</keyword>
<dbReference type="Proteomes" id="UP000660729">
    <property type="component" value="Unassembled WGS sequence"/>
</dbReference>